<proteinExistence type="predicted"/>
<evidence type="ECO:0008006" key="3">
    <source>
        <dbReference type="Google" id="ProtNLM"/>
    </source>
</evidence>
<sequence>MDKLKLLYVGEVSEKKGIRTLLNLMKEIDLKNVELTVIGDGNLVSEVVNTSLPITYRGPIWDRKELASIMAEHDVLMALSRRTSVWEELFGIVIIEALAMGLAVMASDHVGPKMILSEADCLGVYGEDDQHLIVEQIKTFLNVPGSLVHFQSLQRGIADSYRIDSIATNWLEVIEMRGNADEVV</sequence>
<dbReference type="InterPro" id="IPR050194">
    <property type="entry name" value="Glycosyltransferase_grp1"/>
</dbReference>
<protein>
    <recommendedName>
        <fullName evidence="3">Glycosyl transferase family 1 domain-containing protein</fullName>
    </recommendedName>
</protein>
<dbReference type="Proteomes" id="UP001409585">
    <property type="component" value="Unassembled WGS sequence"/>
</dbReference>
<dbReference type="PANTHER" id="PTHR45947">
    <property type="entry name" value="SULFOQUINOVOSYL TRANSFERASE SQD2"/>
    <property type="match status" value="1"/>
</dbReference>
<accession>A0AAV3U2F8</accession>
<evidence type="ECO:0000313" key="2">
    <source>
        <dbReference type="Proteomes" id="UP001409585"/>
    </source>
</evidence>
<dbReference type="SUPFAM" id="SSF53756">
    <property type="entry name" value="UDP-Glycosyltransferase/glycogen phosphorylase"/>
    <property type="match status" value="1"/>
</dbReference>
<dbReference type="GO" id="GO:0016757">
    <property type="term" value="F:glycosyltransferase activity"/>
    <property type="evidence" value="ECO:0007669"/>
    <property type="project" value="TreeGrafter"/>
</dbReference>
<dbReference type="AlphaFoldDB" id="A0AAV3U2F8"/>
<reference evidence="2" key="1">
    <citation type="journal article" date="2019" name="Int. J. Syst. Evol. Microbiol.">
        <title>The Global Catalogue of Microorganisms (GCM) 10K type strain sequencing project: providing services to taxonomists for standard genome sequencing and annotation.</title>
        <authorList>
            <consortium name="The Broad Institute Genomics Platform"/>
            <consortium name="The Broad Institute Genome Sequencing Center for Infectious Disease"/>
            <person name="Wu L."/>
            <person name="Ma J."/>
        </authorList>
    </citation>
    <scope>NUCLEOTIDE SEQUENCE [LARGE SCALE GENOMIC DNA]</scope>
    <source>
        <strain evidence="2">JCM 19134</strain>
    </source>
</reference>
<gene>
    <name evidence="1" type="ORF">GCM10025791_17500</name>
</gene>
<dbReference type="EMBL" id="BAABLX010000009">
    <property type="protein sequence ID" value="GAA4939731.1"/>
    <property type="molecule type" value="Genomic_DNA"/>
</dbReference>
<keyword evidence="2" id="KW-1185">Reference proteome</keyword>
<comment type="caution">
    <text evidence="1">The sequence shown here is derived from an EMBL/GenBank/DDBJ whole genome shotgun (WGS) entry which is preliminary data.</text>
</comment>
<name>A0AAV3U2F8_9ALTE</name>
<dbReference type="Pfam" id="PF13692">
    <property type="entry name" value="Glyco_trans_1_4"/>
    <property type="match status" value="1"/>
</dbReference>
<dbReference type="Gene3D" id="3.40.50.2000">
    <property type="entry name" value="Glycogen Phosphorylase B"/>
    <property type="match status" value="1"/>
</dbReference>
<evidence type="ECO:0000313" key="1">
    <source>
        <dbReference type="EMBL" id="GAA4939731.1"/>
    </source>
</evidence>
<dbReference type="PANTHER" id="PTHR45947:SF3">
    <property type="entry name" value="SULFOQUINOVOSYL TRANSFERASE SQD2"/>
    <property type="match status" value="1"/>
</dbReference>
<organism evidence="1 2">
    <name type="scientific">Halioxenophilus aromaticivorans</name>
    <dbReference type="NCBI Taxonomy" id="1306992"/>
    <lineage>
        <taxon>Bacteria</taxon>
        <taxon>Pseudomonadati</taxon>
        <taxon>Pseudomonadota</taxon>
        <taxon>Gammaproteobacteria</taxon>
        <taxon>Alteromonadales</taxon>
        <taxon>Alteromonadaceae</taxon>
        <taxon>Halioxenophilus</taxon>
    </lineage>
</organism>